<keyword evidence="3" id="KW-1185">Reference proteome</keyword>
<dbReference type="Proteomes" id="UP001236258">
    <property type="component" value="Unassembled WGS sequence"/>
</dbReference>
<keyword evidence="1" id="KW-0732">Signal</keyword>
<sequence length="89" mass="9932">MLRTTAVLASLLFLAACQSTGERTAMNSSAGEVVDEEGVRYVCRMVREAGSNLRRRSCVTEEEFRLRQDDARDALRRAAANDRGHIDDN</sequence>
<name>A0ABT9GM48_9GAMM</name>
<evidence type="ECO:0000256" key="1">
    <source>
        <dbReference type="SAM" id="SignalP"/>
    </source>
</evidence>
<evidence type="ECO:0000313" key="3">
    <source>
        <dbReference type="Proteomes" id="UP001236258"/>
    </source>
</evidence>
<feature type="chain" id="PRO_5047296461" description="Lipoprotein" evidence="1">
    <location>
        <begin position="22"/>
        <end position="89"/>
    </location>
</feature>
<protein>
    <recommendedName>
        <fullName evidence="4">Lipoprotein</fullName>
    </recommendedName>
</protein>
<accession>A0ABT9GM48</accession>
<dbReference type="PROSITE" id="PS51257">
    <property type="entry name" value="PROKAR_LIPOPROTEIN"/>
    <property type="match status" value="1"/>
</dbReference>
<dbReference type="EMBL" id="JAUZVY010000001">
    <property type="protein sequence ID" value="MDP4528053.1"/>
    <property type="molecule type" value="Genomic_DNA"/>
</dbReference>
<proteinExistence type="predicted"/>
<evidence type="ECO:0008006" key="4">
    <source>
        <dbReference type="Google" id="ProtNLM"/>
    </source>
</evidence>
<dbReference type="RefSeq" id="WP_305944215.1">
    <property type="nucleotide sequence ID" value="NZ_JAUZVY010000001.1"/>
</dbReference>
<comment type="caution">
    <text evidence="2">The sequence shown here is derived from an EMBL/GenBank/DDBJ whole genome shotgun (WGS) entry which is preliminary data.</text>
</comment>
<evidence type="ECO:0000313" key="2">
    <source>
        <dbReference type="EMBL" id="MDP4528053.1"/>
    </source>
</evidence>
<feature type="signal peptide" evidence="1">
    <location>
        <begin position="1"/>
        <end position="21"/>
    </location>
</feature>
<organism evidence="2 3">
    <name type="scientific">Alkalimonas delamerensis</name>
    <dbReference type="NCBI Taxonomy" id="265981"/>
    <lineage>
        <taxon>Bacteria</taxon>
        <taxon>Pseudomonadati</taxon>
        <taxon>Pseudomonadota</taxon>
        <taxon>Gammaproteobacteria</taxon>
        <taxon>Alkalimonas</taxon>
    </lineage>
</organism>
<reference evidence="2 3" key="1">
    <citation type="submission" date="2023-08" db="EMBL/GenBank/DDBJ databases">
        <authorList>
            <person name="Joshi A."/>
            <person name="Thite S."/>
        </authorList>
    </citation>
    <scope>NUCLEOTIDE SEQUENCE [LARGE SCALE GENOMIC DNA]</scope>
    <source>
        <strain evidence="2 3">1E1</strain>
    </source>
</reference>
<gene>
    <name evidence="2" type="ORF">Q3O59_03275</name>
</gene>